<organism evidence="1 2">
    <name type="scientific">Mucilaginibacter gilvus</name>
    <dbReference type="NCBI Taxonomy" id="2305909"/>
    <lineage>
        <taxon>Bacteria</taxon>
        <taxon>Pseudomonadati</taxon>
        <taxon>Bacteroidota</taxon>
        <taxon>Sphingobacteriia</taxon>
        <taxon>Sphingobacteriales</taxon>
        <taxon>Sphingobacteriaceae</taxon>
        <taxon>Mucilaginibacter</taxon>
    </lineage>
</organism>
<proteinExistence type="predicted"/>
<reference evidence="1 2" key="1">
    <citation type="submission" date="2019-01" db="EMBL/GenBank/DDBJ databases">
        <title>Mucilaginibacter antarcticum sp. nov., isolated from antarctic soil.</title>
        <authorList>
            <person name="Yan Y.-Q."/>
            <person name="Du Z.-J."/>
        </authorList>
    </citation>
    <scope>NUCLEOTIDE SEQUENCE [LARGE SCALE GENOMIC DNA]</scope>
    <source>
        <strain evidence="1 2">F01003</strain>
    </source>
</reference>
<gene>
    <name evidence="1" type="ORF">EPL05_01370</name>
</gene>
<protein>
    <submittedName>
        <fullName evidence="1">Uncharacterized protein</fullName>
    </submittedName>
</protein>
<dbReference type="Proteomes" id="UP000286701">
    <property type="component" value="Unassembled WGS sequence"/>
</dbReference>
<dbReference type="OrthoDB" id="962891at2"/>
<evidence type="ECO:0000313" key="1">
    <source>
        <dbReference type="EMBL" id="RWY57212.1"/>
    </source>
</evidence>
<sequence length="90" mass="10221">MIQFNLPGNLTLLLEPANKKFRLVLIDGTQELACRKETRTNLKRFITSTESQLFKGRLQLYKNDDAIIIKLKGEDVGAITLSELEKALET</sequence>
<dbReference type="RefSeq" id="WP_128531718.1">
    <property type="nucleotide sequence ID" value="NZ_SBIW01000001.1"/>
</dbReference>
<keyword evidence="2" id="KW-1185">Reference proteome</keyword>
<name>A0A444MUA6_9SPHI</name>
<accession>A0A444MUA6</accession>
<dbReference type="EMBL" id="SBIW01000001">
    <property type="protein sequence ID" value="RWY57212.1"/>
    <property type="molecule type" value="Genomic_DNA"/>
</dbReference>
<dbReference type="AlphaFoldDB" id="A0A444MUA6"/>
<evidence type="ECO:0000313" key="2">
    <source>
        <dbReference type="Proteomes" id="UP000286701"/>
    </source>
</evidence>
<comment type="caution">
    <text evidence="1">The sequence shown here is derived from an EMBL/GenBank/DDBJ whole genome shotgun (WGS) entry which is preliminary data.</text>
</comment>